<protein>
    <submittedName>
        <fullName evidence="1">Uncharacterized protein</fullName>
    </submittedName>
</protein>
<reference evidence="1" key="2">
    <citation type="submission" date="2025-08" db="UniProtKB">
        <authorList>
            <consortium name="Ensembl"/>
        </authorList>
    </citation>
    <scope>IDENTIFICATION</scope>
</reference>
<reference evidence="1" key="3">
    <citation type="submission" date="2025-09" db="UniProtKB">
        <authorList>
            <consortium name="Ensembl"/>
        </authorList>
    </citation>
    <scope>IDENTIFICATION</scope>
</reference>
<keyword evidence="2" id="KW-1185">Reference proteome</keyword>
<organism evidence="1 2">
    <name type="scientific">Scleropages formosus</name>
    <name type="common">Asian bonytongue</name>
    <name type="synonym">Osteoglossum formosum</name>
    <dbReference type="NCBI Taxonomy" id="113540"/>
    <lineage>
        <taxon>Eukaryota</taxon>
        <taxon>Metazoa</taxon>
        <taxon>Chordata</taxon>
        <taxon>Craniata</taxon>
        <taxon>Vertebrata</taxon>
        <taxon>Euteleostomi</taxon>
        <taxon>Actinopterygii</taxon>
        <taxon>Neopterygii</taxon>
        <taxon>Teleostei</taxon>
        <taxon>Osteoglossocephala</taxon>
        <taxon>Osteoglossomorpha</taxon>
        <taxon>Osteoglossiformes</taxon>
        <taxon>Osteoglossidae</taxon>
        <taxon>Scleropages</taxon>
    </lineage>
</organism>
<dbReference type="Proteomes" id="UP000694397">
    <property type="component" value="Chromosome 14"/>
</dbReference>
<dbReference type="AlphaFoldDB" id="A0A8C9UXP5"/>
<name>A0A8C9UXP5_SCLFO</name>
<accession>A0A8C9UXP5</accession>
<evidence type="ECO:0000313" key="1">
    <source>
        <dbReference type="Ensembl" id="ENSSFOP00015003391.2"/>
    </source>
</evidence>
<sequence>VLSSRHLSPSPPDQDVWRQRGVLAPGSPLLLLHVYELRKKLYPVYQCFHHSLQVYKQHPSPTFLLRTVVPVTVGGAGFPRSLGRGPRAGAALQNIYIYSI</sequence>
<proteinExistence type="predicted"/>
<evidence type="ECO:0000313" key="2">
    <source>
        <dbReference type="Proteomes" id="UP000694397"/>
    </source>
</evidence>
<reference evidence="1 2" key="1">
    <citation type="submission" date="2019-04" db="EMBL/GenBank/DDBJ databases">
        <authorList>
            <consortium name="Wellcome Sanger Institute Data Sharing"/>
        </authorList>
    </citation>
    <scope>NUCLEOTIDE SEQUENCE [LARGE SCALE GENOMIC DNA]</scope>
</reference>
<dbReference type="Ensembl" id="ENSSFOT00015003447.2">
    <property type="protein sequence ID" value="ENSSFOP00015003391.2"/>
    <property type="gene ID" value="ENSSFOG00015002219.2"/>
</dbReference>